<organism evidence="2 3">
    <name type="scientific">Capnocytophaga stomatis</name>
    <dbReference type="NCBI Taxonomy" id="1848904"/>
    <lineage>
        <taxon>Bacteria</taxon>
        <taxon>Pseudomonadati</taxon>
        <taxon>Bacteroidota</taxon>
        <taxon>Flavobacteriia</taxon>
        <taxon>Flavobacteriales</taxon>
        <taxon>Flavobacteriaceae</taxon>
        <taxon>Capnocytophaga</taxon>
    </lineage>
</organism>
<sequence>MTLYPSLVSLSDFINIYQYIALFFPKLFIFNFCITASIHYHLIFTYFIGVLCHYQLIFTFLTRVLCHYQLIFVCFISVSIKIELGEARFTTEIPFAASAMTNSPLF</sequence>
<evidence type="ECO:0000256" key="1">
    <source>
        <dbReference type="SAM" id="Phobius"/>
    </source>
</evidence>
<gene>
    <name evidence="2" type="ORF">ACI76L_10695</name>
</gene>
<name>A0ABW8QCZ3_9FLAO</name>
<evidence type="ECO:0000313" key="2">
    <source>
        <dbReference type="EMBL" id="MFK8294252.1"/>
    </source>
</evidence>
<dbReference type="RefSeq" id="WP_405254762.1">
    <property type="nucleotide sequence ID" value="NZ_JBJGWE010000009.1"/>
</dbReference>
<keyword evidence="1" id="KW-1133">Transmembrane helix</keyword>
<evidence type="ECO:0000313" key="3">
    <source>
        <dbReference type="Proteomes" id="UP001622370"/>
    </source>
</evidence>
<dbReference type="Proteomes" id="UP001622370">
    <property type="component" value="Unassembled WGS sequence"/>
</dbReference>
<keyword evidence="1" id="KW-0812">Transmembrane</keyword>
<keyword evidence="3" id="KW-1185">Reference proteome</keyword>
<reference evidence="2 3" key="1">
    <citation type="journal article" date="2016" name="Sci. Rep.">
        <title>Whole genome sequencing identifies a novel species of the genus Capnocytophaga isolated from dog and cat bite wounds in humans.</title>
        <authorList>
            <person name="Zangenah S."/>
            <person name="Abbasi N."/>
            <person name="Andersson A.F."/>
            <person name="Bergman P."/>
        </authorList>
    </citation>
    <scope>NUCLEOTIDE SEQUENCE [LARGE SCALE GENOMIC DNA]</scope>
    <source>
        <strain evidence="2 3">W5</strain>
    </source>
</reference>
<proteinExistence type="predicted"/>
<feature type="transmembrane region" description="Helical" evidence="1">
    <location>
        <begin position="43"/>
        <end position="61"/>
    </location>
</feature>
<dbReference type="EMBL" id="JBJGWJ010000009">
    <property type="protein sequence ID" value="MFK8294252.1"/>
    <property type="molecule type" value="Genomic_DNA"/>
</dbReference>
<feature type="transmembrane region" description="Helical" evidence="1">
    <location>
        <begin position="16"/>
        <end position="36"/>
    </location>
</feature>
<keyword evidence="1" id="KW-0472">Membrane</keyword>
<comment type="caution">
    <text evidence="2">The sequence shown here is derived from an EMBL/GenBank/DDBJ whole genome shotgun (WGS) entry which is preliminary data.</text>
</comment>
<protein>
    <submittedName>
        <fullName evidence="2">Uncharacterized protein</fullName>
    </submittedName>
</protein>
<accession>A0ABW8QCZ3</accession>